<comment type="caution">
    <text evidence="1">The sequence shown here is derived from an EMBL/GenBank/DDBJ whole genome shotgun (WGS) entry which is preliminary data.</text>
</comment>
<reference evidence="1 2" key="1">
    <citation type="submission" date="2024-01" db="EMBL/GenBank/DDBJ databases">
        <title>The complete chloroplast genome sequence of Lithospermum erythrorhizon: insights into the phylogenetic relationship among Boraginaceae species and the maternal lineages of purple gromwells.</title>
        <authorList>
            <person name="Okada T."/>
            <person name="Watanabe K."/>
        </authorList>
    </citation>
    <scope>NUCLEOTIDE SEQUENCE [LARGE SCALE GENOMIC DNA]</scope>
</reference>
<name>A0AAV3RC30_LITER</name>
<protein>
    <submittedName>
        <fullName evidence="1">Uncharacterized protein</fullName>
    </submittedName>
</protein>
<sequence length="87" mass="9207">MIRLWALTTDVDVVSQVCTGEEAATRVESCLVVEGICGGACFMVVEGCEGGWEKGCAWRFWTGGIVKGLKDRGLGAMSGWEGSSVES</sequence>
<dbReference type="EMBL" id="BAABME010042335">
    <property type="protein sequence ID" value="GAA0173947.1"/>
    <property type="molecule type" value="Genomic_DNA"/>
</dbReference>
<accession>A0AAV3RC30</accession>
<proteinExistence type="predicted"/>
<keyword evidence="2" id="KW-1185">Reference proteome</keyword>
<gene>
    <name evidence="1" type="ORF">LIER_43962</name>
</gene>
<evidence type="ECO:0000313" key="2">
    <source>
        <dbReference type="Proteomes" id="UP001454036"/>
    </source>
</evidence>
<evidence type="ECO:0000313" key="1">
    <source>
        <dbReference type="EMBL" id="GAA0173947.1"/>
    </source>
</evidence>
<dbReference type="AlphaFoldDB" id="A0AAV3RC30"/>
<organism evidence="1 2">
    <name type="scientific">Lithospermum erythrorhizon</name>
    <name type="common">Purple gromwell</name>
    <name type="synonym">Lithospermum officinale var. erythrorhizon</name>
    <dbReference type="NCBI Taxonomy" id="34254"/>
    <lineage>
        <taxon>Eukaryota</taxon>
        <taxon>Viridiplantae</taxon>
        <taxon>Streptophyta</taxon>
        <taxon>Embryophyta</taxon>
        <taxon>Tracheophyta</taxon>
        <taxon>Spermatophyta</taxon>
        <taxon>Magnoliopsida</taxon>
        <taxon>eudicotyledons</taxon>
        <taxon>Gunneridae</taxon>
        <taxon>Pentapetalae</taxon>
        <taxon>asterids</taxon>
        <taxon>lamiids</taxon>
        <taxon>Boraginales</taxon>
        <taxon>Boraginaceae</taxon>
        <taxon>Boraginoideae</taxon>
        <taxon>Lithospermeae</taxon>
        <taxon>Lithospermum</taxon>
    </lineage>
</organism>
<dbReference type="Proteomes" id="UP001454036">
    <property type="component" value="Unassembled WGS sequence"/>
</dbReference>